<evidence type="ECO:0000256" key="1">
    <source>
        <dbReference type="SAM" id="MobiDB-lite"/>
    </source>
</evidence>
<comment type="caution">
    <text evidence="2">The sequence shown here is derived from an EMBL/GenBank/DDBJ whole genome shotgun (WGS) entry which is preliminary data.</text>
</comment>
<evidence type="ECO:0000313" key="2">
    <source>
        <dbReference type="EMBL" id="CAE8660446.1"/>
    </source>
</evidence>
<gene>
    <name evidence="2" type="ORF">PGLA2088_LOCUS14147</name>
</gene>
<dbReference type="EMBL" id="CAJNNW010017194">
    <property type="protein sequence ID" value="CAE8660446.1"/>
    <property type="molecule type" value="Genomic_DNA"/>
</dbReference>
<feature type="compositionally biased region" description="Low complexity" evidence="1">
    <location>
        <begin position="26"/>
        <end position="75"/>
    </location>
</feature>
<proteinExistence type="predicted"/>
<feature type="non-terminal residue" evidence="2">
    <location>
        <position position="145"/>
    </location>
</feature>
<feature type="region of interest" description="Disordered" evidence="1">
    <location>
        <begin position="24"/>
        <end position="80"/>
    </location>
</feature>
<sequence length="145" mass="15314">FSLPIKIPKVLEASKSSVTAAAAMGNPSVNPVNNNDNNNDNNSNNSNKNNNNNNKNNNKNNNNNDNNNKSNSPSVESGPSCAKPGLVKFAACEVASNRFVAILDTRSAAEKAFLSSMLSLNNRLLAGAVVRNATRKAAMVEALRG</sequence>
<reference evidence="2" key="1">
    <citation type="submission" date="2021-02" db="EMBL/GenBank/DDBJ databases">
        <authorList>
            <person name="Dougan E. K."/>
            <person name="Rhodes N."/>
            <person name="Thang M."/>
            <person name="Chan C."/>
        </authorList>
    </citation>
    <scope>NUCLEOTIDE SEQUENCE</scope>
</reference>
<dbReference type="AlphaFoldDB" id="A0A813J0G7"/>
<accession>A0A813J0G7</accession>
<feature type="non-terminal residue" evidence="2">
    <location>
        <position position="1"/>
    </location>
</feature>
<organism evidence="2 3">
    <name type="scientific">Polarella glacialis</name>
    <name type="common">Dinoflagellate</name>
    <dbReference type="NCBI Taxonomy" id="89957"/>
    <lineage>
        <taxon>Eukaryota</taxon>
        <taxon>Sar</taxon>
        <taxon>Alveolata</taxon>
        <taxon>Dinophyceae</taxon>
        <taxon>Suessiales</taxon>
        <taxon>Suessiaceae</taxon>
        <taxon>Polarella</taxon>
    </lineage>
</organism>
<protein>
    <submittedName>
        <fullName evidence="2">Uncharacterized protein</fullName>
    </submittedName>
</protein>
<evidence type="ECO:0000313" key="3">
    <source>
        <dbReference type="Proteomes" id="UP000626109"/>
    </source>
</evidence>
<name>A0A813J0G7_POLGL</name>
<dbReference type="Proteomes" id="UP000626109">
    <property type="component" value="Unassembled WGS sequence"/>
</dbReference>